<accession>A0A2M9CE51</accession>
<evidence type="ECO:0000259" key="8">
    <source>
        <dbReference type="PROSITE" id="PS51330"/>
    </source>
</evidence>
<dbReference type="GO" id="GO:0046655">
    <property type="term" value="P:folic acid metabolic process"/>
    <property type="evidence" value="ECO:0007669"/>
    <property type="project" value="TreeGrafter"/>
</dbReference>
<evidence type="ECO:0000256" key="2">
    <source>
        <dbReference type="ARBA" id="ARBA00009539"/>
    </source>
</evidence>
<dbReference type="PANTHER" id="PTHR48069">
    <property type="entry name" value="DIHYDROFOLATE REDUCTASE"/>
    <property type="match status" value="1"/>
</dbReference>
<dbReference type="Proteomes" id="UP000231693">
    <property type="component" value="Unassembled WGS sequence"/>
</dbReference>
<dbReference type="EMBL" id="PGFE01000003">
    <property type="protein sequence ID" value="PJJ70135.1"/>
    <property type="molecule type" value="Genomic_DNA"/>
</dbReference>
<dbReference type="AlphaFoldDB" id="A0A2M9CE51"/>
<evidence type="ECO:0000256" key="6">
    <source>
        <dbReference type="ARBA" id="ARBA00023002"/>
    </source>
</evidence>
<evidence type="ECO:0000313" key="9">
    <source>
        <dbReference type="EMBL" id="PJJ70135.1"/>
    </source>
</evidence>
<name>A0A2M9CE51_9CELL</name>
<dbReference type="GO" id="GO:0046452">
    <property type="term" value="P:dihydrofolate metabolic process"/>
    <property type="evidence" value="ECO:0007669"/>
    <property type="project" value="TreeGrafter"/>
</dbReference>
<organism evidence="9 10">
    <name type="scientific">Sediminihabitans luteus</name>
    <dbReference type="NCBI Taxonomy" id="1138585"/>
    <lineage>
        <taxon>Bacteria</taxon>
        <taxon>Bacillati</taxon>
        <taxon>Actinomycetota</taxon>
        <taxon>Actinomycetes</taxon>
        <taxon>Micrococcales</taxon>
        <taxon>Cellulomonadaceae</taxon>
        <taxon>Sediminihabitans</taxon>
    </lineage>
</organism>
<dbReference type="PROSITE" id="PS51330">
    <property type="entry name" value="DHFR_2"/>
    <property type="match status" value="1"/>
</dbReference>
<dbReference type="UniPathway" id="UPA00077">
    <property type="reaction ID" value="UER00158"/>
</dbReference>
<dbReference type="PIRSF" id="PIRSF000194">
    <property type="entry name" value="DHFR"/>
    <property type="match status" value="1"/>
</dbReference>
<keyword evidence="10" id="KW-1185">Reference proteome</keyword>
<keyword evidence="6" id="KW-0560">Oxidoreductase</keyword>
<dbReference type="EC" id="1.5.1.3" evidence="3"/>
<dbReference type="InterPro" id="IPR001796">
    <property type="entry name" value="DHFR_dom"/>
</dbReference>
<sequence length="200" mass="21232">MGESAHRPVVGMVWAQARDAAGRPVIGVANGIPWHVPEDAAHFRRITTGHPVVMGRLTWDSLPPRFRPLPGRRNVVVTRQHGWTPDAGATGQGASPDGAVAVAGSVPAGVATASHAPDGTPVPEVWVMGGEQVYRAALDDADVCEVTEIDLEVEGDAFAPDLDPARWAVESAGEWLTSTAGPRYRFVRYRRRPSPGAAHG</sequence>
<dbReference type="OrthoDB" id="9804315at2"/>
<evidence type="ECO:0000256" key="1">
    <source>
        <dbReference type="ARBA" id="ARBA00004903"/>
    </source>
</evidence>
<dbReference type="Gene3D" id="3.40.430.10">
    <property type="entry name" value="Dihydrofolate Reductase, subunit A"/>
    <property type="match status" value="1"/>
</dbReference>
<reference evidence="9 10" key="1">
    <citation type="submission" date="2017-11" db="EMBL/GenBank/DDBJ databases">
        <title>Genomic Encyclopedia of Archaeal and Bacterial Type Strains, Phase II (KMG-II): From Individual Species to Whole Genera.</title>
        <authorList>
            <person name="Goeker M."/>
        </authorList>
    </citation>
    <scope>NUCLEOTIDE SEQUENCE [LARGE SCALE GENOMIC DNA]</scope>
    <source>
        <strain evidence="9 10">DSM 25478</strain>
    </source>
</reference>
<dbReference type="InterPro" id="IPR024072">
    <property type="entry name" value="DHFR-like_dom_sf"/>
</dbReference>
<dbReference type="InterPro" id="IPR017925">
    <property type="entry name" value="DHFR_CS"/>
</dbReference>
<comment type="pathway">
    <text evidence="1">Cofactor biosynthesis; tetrahydrofolate biosynthesis; 5,6,7,8-tetrahydrofolate from 7,8-dihydrofolate: step 1/1.</text>
</comment>
<evidence type="ECO:0000256" key="5">
    <source>
        <dbReference type="ARBA" id="ARBA00022857"/>
    </source>
</evidence>
<proteinExistence type="inferred from homology"/>
<evidence type="ECO:0000256" key="4">
    <source>
        <dbReference type="ARBA" id="ARBA00022563"/>
    </source>
</evidence>
<dbReference type="PROSITE" id="PS00075">
    <property type="entry name" value="DHFR_1"/>
    <property type="match status" value="1"/>
</dbReference>
<evidence type="ECO:0000313" key="10">
    <source>
        <dbReference type="Proteomes" id="UP000231693"/>
    </source>
</evidence>
<keyword evidence="4" id="KW-0554">One-carbon metabolism</keyword>
<protein>
    <recommendedName>
        <fullName evidence="3">dihydrofolate reductase</fullName>
        <ecNumber evidence="3">1.5.1.3</ecNumber>
    </recommendedName>
</protein>
<dbReference type="GO" id="GO:0050661">
    <property type="term" value="F:NADP binding"/>
    <property type="evidence" value="ECO:0007669"/>
    <property type="project" value="InterPro"/>
</dbReference>
<dbReference type="GO" id="GO:0005829">
    <property type="term" value="C:cytosol"/>
    <property type="evidence" value="ECO:0007669"/>
    <property type="project" value="TreeGrafter"/>
</dbReference>
<dbReference type="CDD" id="cd00209">
    <property type="entry name" value="DHFR"/>
    <property type="match status" value="1"/>
</dbReference>
<comment type="caution">
    <text evidence="9">The sequence shown here is derived from an EMBL/GenBank/DDBJ whole genome shotgun (WGS) entry which is preliminary data.</text>
</comment>
<dbReference type="RefSeq" id="WP_100423157.1">
    <property type="nucleotide sequence ID" value="NZ_BOOX01000020.1"/>
</dbReference>
<dbReference type="InterPro" id="IPR012259">
    <property type="entry name" value="DHFR"/>
</dbReference>
<dbReference type="PANTHER" id="PTHR48069:SF3">
    <property type="entry name" value="DIHYDROFOLATE REDUCTASE"/>
    <property type="match status" value="1"/>
</dbReference>
<dbReference type="GO" id="GO:0004146">
    <property type="term" value="F:dihydrofolate reductase activity"/>
    <property type="evidence" value="ECO:0007669"/>
    <property type="project" value="UniProtKB-EC"/>
</dbReference>
<evidence type="ECO:0000256" key="3">
    <source>
        <dbReference type="ARBA" id="ARBA00012856"/>
    </source>
</evidence>
<dbReference type="Pfam" id="PF00186">
    <property type="entry name" value="DHFR_1"/>
    <property type="match status" value="1"/>
</dbReference>
<dbReference type="GO" id="GO:0006730">
    <property type="term" value="P:one-carbon metabolic process"/>
    <property type="evidence" value="ECO:0007669"/>
    <property type="project" value="UniProtKB-KW"/>
</dbReference>
<keyword evidence="5" id="KW-0521">NADP</keyword>
<feature type="domain" description="DHFR" evidence="8">
    <location>
        <begin position="9"/>
        <end position="191"/>
    </location>
</feature>
<dbReference type="GO" id="GO:0046654">
    <property type="term" value="P:tetrahydrofolate biosynthetic process"/>
    <property type="evidence" value="ECO:0007669"/>
    <property type="project" value="UniProtKB-UniPathway"/>
</dbReference>
<gene>
    <name evidence="9" type="ORF">CLV28_1964</name>
</gene>
<dbReference type="PRINTS" id="PR00070">
    <property type="entry name" value="DHFR"/>
</dbReference>
<dbReference type="SUPFAM" id="SSF53597">
    <property type="entry name" value="Dihydrofolate reductase-like"/>
    <property type="match status" value="1"/>
</dbReference>
<comment type="similarity">
    <text evidence="2 7">Belongs to the dihydrofolate reductase family.</text>
</comment>
<evidence type="ECO:0000256" key="7">
    <source>
        <dbReference type="RuleBase" id="RU004474"/>
    </source>
</evidence>